<feature type="transmembrane region" description="Helical" evidence="1">
    <location>
        <begin position="34"/>
        <end position="55"/>
    </location>
</feature>
<evidence type="ECO:0000256" key="1">
    <source>
        <dbReference type="SAM" id="Phobius"/>
    </source>
</evidence>
<keyword evidence="1" id="KW-0472">Membrane</keyword>
<keyword evidence="1" id="KW-1133">Transmembrane helix</keyword>
<keyword evidence="1" id="KW-0812">Transmembrane</keyword>
<gene>
    <name evidence="2" type="ORF">C1N76_10910</name>
</gene>
<proteinExistence type="predicted"/>
<name>A0A2Z3N8X3_GEOTH</name>
<dbReference type="Proteomes" id="UP000246996">
    <property type="component" value="Chromosome"/>
</dbReference>
<reference evidence="3" key="1">
    <citation type="submission" date="2018-02" db="EMBL/GenBank/DDBJ databases">
        <title>The complete genome of bacterial strain SGAirxxxx.</title>
        <authorList>
            <person name="Schuster S.C."/>
        </authorList>
    </citation>
    <scope>NUCLEOTIDE SEQUENCE [LARGE SCALE GENOMIC DNA]</scope>
    <source>
        <strain evidence="3">SGAir0734</strain>
    </source>
</reference>
<evidence type="ECO:0000313" key="2">
    <source>
        <dbReference type="EMBL" id="AWO74951.1"/>
    </source>
</evidence>
<dbReference type="RefSeq" id="WP_110107634.1">
    <property type="nucleotide sequence ID" value="NZ_CP027303.2"/>
</dbReference>
<organism evidence="2 3">
    <name type="scientific">Geobacillus thermoleovorans</name>
    <name type="common">Bacillus thermoleovorans</name>
    <dbReference type="NCBI Taxonomy" id="33941"/>
    <lineage>
        <taxon>Bacteria</taxon>
        <taxon>Bacillati</taxon>
        <taxon>Bacillota</taxon>
        <taxon>Bacilli</taxon>
        <taxon>Bacillales</taxon>
        <taxon>Anoxybacillaceae</taxon>
        <taxon>Geobacillus</taxon>
        <taxon>Geobacillus thermoleovorans group</taxon>
    </lineage>
</organism>
<accession>A0A2Z3N8X3</accession>
<sequence length="59" mass="6613">MMELLIGIITFVFIALIASEISDWYRVNETLSVFLFVALLGITCYLLGLGVVELFEVNV</sequence>
<evidence type="ECO:0000313" key="3">
    <source>
        <dbReference type="Proteomes" id="UP000246996"/>
    </source>
</evidence>
<dbReference type="EMBL" id="CP027303">
    <property type="protein sequence ID" value="AWO74951.1"/>
    <property type="molecule type" value="Genomic_DNA"/>
</dbReference>
<dbReference type="AlphaFoldDB" id="A0A2Z3N8X3"/>
<protein>
    <submittedName>
        <fullName evidence="2">Uncharacterized protein</fullName>
    </submittedName>
</protein>